<comment type="caution">
    <text evidence="1">The sequence shown here is derived from an EMBL/GenBank/DDBJ whole genome shotgun (WGS) entry which is preliminary data.</text>
</comment>
<feature type="non-terminal residue" evidence="1">
    <location>
        <position position="59"/>
    </location>
</feature>
<dbReference type="AlphaFoldDB" id="F3CH53"/>
<accession>F3CH53</accession>
<proteinExistence type="predicted"/>
<reference evidence="1 2" key="1">
    <citation type="journal article" date="2011" name="PLoS Pathog.">
        <title>Dynamic evolution of pathogenicity revealed by sequencing and comparative genomics of 19 Pseudomonas syringae isolates.</title>
        <authorList>
            <person name="Baltrus D.A."/>
            <person name="Nishimura M.T."/>
            <person name="Romanchuk A."/>
            <person name="Chang J.H."/>
            <person name="Mukhtar M.S."/>
            <person name="Cherkis K."/>
            <person name="Roach J."/>
            <person name="Grant S.R."/>
            <person name="Jones C.D."/>
            <person name="Dangl J.L."/>
        </authorList>
    </citation>
    <scope>NUCLEOTIDE SEQUENCE [LARGE SCALE GENOMIC DNA]</scope>
    <source>
        <strain evidence="2">race 4</strain>
    </source>
</reference>
<feature type="non-terminal residue" evidence="1">
    <location>
        <position position="1"/>
    </location>
</feature>
<protein>
    <submittedName>
        <fullName evidence="1">Yersiniabactin synthetase, thiazolinyl reductase component Irp3</fullName>
    </submittedName>
</protein>
<evidence type="ECO:0000313" key="1">
    <source>
        <dbReference type="EMBL" id="EGH18595.1"/>
    </source>
</evidence>
<dbReference type="HOGENOM" id="CLU_2966521_0_0_6"/>
<dbReference type="Gene3D" id="3.40.50.720">
    <property type="entry name" value="NAD(P)-binding Rossmann-like Domain"/>
    <property type="match status" value="1"/>
</dbReference>
<gene>
    <name evidence="1" type="ORF">Pgy4_37131</name>
</gene>
<dbReference type="Proteomes" id="UP000005466">
    <property type="component" value="Unassembled WGS sequence"/>
</dbReference>
<sequence length="59" mass="6507">RSAHEIEGPAGVGWLLQQLLTILRGQPRTEGLQADYQLALARLWQDILRCAGPAEQRAA</sequence>
<name>F3CH53_PSESG</name>
<dbReference type="EMBL" id="ADWY01002922">
    <property type="protein sequence ID" value="EGH18595.1"/>
    <property type="molecule type" value="Genomic_DNA"/>
</dbReference>
<evidence type="ECO:0000313" key="2">
    <source>
        <dbReference type="Proteomes" id="UP000005466"/>
    </source>
</evidence>
<organism evidence="1 2">
    <name type="scientific">Pseudomonas savastanoi pv. glycinea str. race 4</name>
    <dbReference type="NCBI Taxonomy" id="875330"/>
    <lineage>
        <taxon>Bacteria</taxon>
        <taxon>Pseudomonadati</taxon>
        <taxon>Pseudomonadota</taxon>
        <taxon>Gammaproteobacteria</taxon>
        <taxon>Pseudomonadales</taxon>
        <taxon>Pseudomonadaceae</taxon>
        <taxon>Pseudomonas</taxon>
    </lineage>
</organism>